<feature type="binding site" evidence="11">
    <location>
        <position position="536"/>
    </location>
    <ligand>
        <name>Mg(2+)</name>
        <dbReference type="ChEBI" id="CHEBI:18420"/>
    </ligand>
</feature>
<feature type="coiled-coil region" evidence="13">
    <location>
        <begin position="152"/>
        <end position="194"/>
    </location>
</feature>
<feature type="binding site" evidence="11">
    <location>
        <position position="540"/>
    </location>
    <ligand>
        <name>Mg(2+)</name>
        <dbReference type="ChEBI" id="CHEBI:18420"/>
    </ligand>
</feature>
<dbReference type="EC" id="2.7.7.6" evidence="11"/>
<evidence type="ECO:0000256" key="9">
    <source>
        <dbReference type="ARBA" id="ARBA00023163"/>
    </source>
</evidence>
<feature type="binding site" evidence="11">
    <location>
        <position position="60"/>
    </location>
    <ligand>
        <name>Zn(2+)</name>
        <dbReference type="ChEBI" id="CHEBI:29105"/>
        <label>1</label>
    </ligand>
</feature>
<dbReference type="Gene3D" id="1.10.40.90">
    <property type="match status" value="1"/>
</dbReference>
<dbReference type="InterPro" id="IPR006592">
    <property type="entry name" value="RNA_pol_N"/>
</dbReference>
<feature type="binding site" evidence="11">
    <location>
        <position position="62"/>
    </location>
    <ligand>
        <name>Zn(2+)</name>
        <dbReference type="ChEBI" id="CHEBI:29105"/>
        <label>1</label>
    </ligand>
</feature>
<feature type="binding site" evidence="11">
    <location>
        <position position="78"/>
    </location>
    <ligand>
        <name>Zn(2+)</name>
        <dbReference type="ChEBI" id="CHEBI:29105"/>
        <label>1</label>
    </ligand>
</feature>
<dbReference type="NCBIfam" id="TIGR02386">
    <property type="entry name" value="rpoC_TIGR"/>
    <property type="match status" value="1"/>
</dbReference>
<evidence type="ECO:0000256" key="3">
    <source>
        <dbReference type="ARBA" id="ARBA00022478"/>
    </source>
</evidence>
<evidence type="ECO:0000256" key="2">
    <source>
        <dbReference type="ARBA" id="ARBA00006460"/>
    </source>
</evidence>
<dbReference type="FunFam" id="1.10.150.390:FF:000002">
    <property type="entry name" value="DNA-directed RNA polymerase subunit beta"/>
    <property type="match status" value="1"/>
</dbReference>
<reference evidence="15 16" key="1">
    <citation type="submission" date="2017-10" db="EMBL/GenBank/DDBJ databases">
        <title>Bifidobacterium genomics.</title>
        <authorList>
            <person name="Lugli G.A."/>
            <person name="Milani C."/>
            <person name="Mancabelli L."/>
        </authorList>
    </citation>
    <scope>NUCLEOTIDE SEQUENCE [LARGE SCALE GENOMIC DNA]</scope>
    <source>
        <strain evidence="15 16">1520B</strain>
    </source>
</reference>
<dbReference type="SUPFAM" id="SSF64484">
    <property type="entry name" value="beta and beta-prime subunits of DNA dependent RNA-polymerase"/>
    <property type="match status" value="1"/>
</dbReference>
<dbReference type="InterPro" id="IPR042102">
    <property type="entry name" value="RNA_pol_Rpb1_3_sf"/>
</dbReference>
<dbReference type="InterPro" id="IPR007081">
    <property type="entry name" value="RNA_pol_Rpb1_5"/>
</dbReference>
<keyword evidence="3 11" id="KW-0240">DNA-directed RNA polymerase</keyword>
<dbReference type="Gene3D" id="1.10.150.390">
    <property type="match status" value="1"/>
</dbReference>
<feature type="binding site" evidence="11">
    <location>
        <position position="75"/>
    </location>
    <ligand>
        <name>Zn(2+)</name>
        <dbReference type="ChEBI" id="CHEBI:29105"/>
        <label>1</label>
    </ligand>
</feature>
<dbReference type="Gene3D" id="2.40.40.20">
    <property type="match status" value="1"/>
</dbReference>
<dbReference type="GO" id="GO:0000428">
    <property type="term" value="C:DNA-directed RNA polymerase complex"/>
    <property type="evidence" value="ECO:0007669"/>
    <property type="project" value="UniProtKB-KW"/>
</dbReference>
<dbReference type="Gene3D" id="1.10.1790.20">
    <property type="match status" value="1"/>
</dbReference>
<dbReference type="Pfam" id="PF04997">
    <property type="entry name" value="RNA_pol_Rpb1_1"/>
    <property type="match status" value="1"/>
</dbReference>
<dbReference type="NCBIfam" id="NF011498">
    <property type="entry name" value="PRK14906.1"/>
    <property type="match status" value="1"/>
</dbReference>
<keyword evidence="9 11" id="KW-0804">Transcription</keyword>
<dbReference type="SMART" id="SM00663">
    <property type="entry name" value="RPOLA_N"/>
    <property type="match status" value="1"/>
</dbReference>
<feature type="binding site" evidence="11">
    <location>
        <position position="974"/>
    </location>
    <ligand>
        <name>Zn(2+)</name>
        <dbReference type="ChEBI" id="CHEBI:29105"/>
        <label>2</label>
    </ligand>
</feature>
<evidence type="ECO:0000313" key="15">
    <source>
        <dbReference type="EMBL" id="PKV04112.1"/>
    </source>
</evidence>
<keyword evidence="13" id="KW-0175">Coiled coil</keyword>
<accession>A0A2N3R5Q6</accession>
<keyword evidence="8 11" id="KW-0460">Magnesium</keyword>
<evidence type="ECO:0000256" key="8">
    <source>
        <dbReference type="ARBA" id="ARBA00022842"/>
    </source>
</evidence>
<dbReference type="CDD" id="cd02655">
    <property type="entry name" value="RNAP_beta'_C"/>
    <property type="match status" value="1"/>
</dbReference>
<dbReference type="InterPro" id="IPR012754">
    <property type="entry name" value="DNA-dir_RpoC_beta_prime_bact"/>
</dbReference>
<dbReference type="InterPro" id="IPR044893">
    <property type="entry name" value="RNA_pol_Rpb1_clamp_domain"/>
</dbReference>
<dbReference type="InterPro" id="IPR007080">
    <property type="entry name" value="RNA_pol_Rpb1_1"/>
</dbReference>
<proteinExistence type="inferred from homology"/>
<evidence type="ECO:0000256" key="13">
    <source>
        <dbReference type="SAM" id="Coils"/>
    </source>
</evidence>
<evidence type="ECO:0000256" key="10">
    <source>
        <dbReference type="ARBA" id="ARBA00048552"/>
    </source>
</evidence>
<evidence type="ECO:0000256" key="6">
    <source>
        <dbReference type="ARBA" id="ARBA00022723"/>
    </source>
</evidence>
<comment type="function">
    <text evidence="1 11 12">DNA-dependent RNA polymerase catalyzes the transcription of DNA into RNA using the four ribonucleoside triphosphates as substrates.</text>
</comment>
<keyword evidence="6 11" id="KW-0479">Metal-binding</keyword>
<evidence type="ECO:0000256" key="1">
    <source>
        <dbReference type="ARBA" id="ARBA00004026"/>
    </source>
</evidence>
<dbReference type="Pfam" id="PF04998">
    <property type="entry name" value="RNA_pol_Rpb1_5"/>
    <property type="match status" value="1"/>
</dbReference>
<keyword evidence="4 11" id="KW-0808">Transferase</keyword>
<evidence type="ECO:0000256" key="12">
    <source>
        <dbReference type="RuleBase" id="RU004279"/>
    </source>
</evidence>
<dbReference type="EMBL" id="PCHH01000002">
    <property type="protein sequence ID" value="PKV04112.1"/>
    <property type="molecule type" value="Genomic_DNA"/>
</dbReference>
<dbReference type="FunFam" id="4.10.860.120:FF:000001">
    <property type="entry name" value="DNA-directed RNA polymerase subunit beta"/>
    <property type="match status" value="1"/>
</dbReference>
<dbReference type="Gene3D" id="4.10.860.120">
    <property type="entry name" value="RNA polymerase II, clamp domain"/>
    <property type="match status" value="1"/>
</dbReference>
<evidence type="ECO:0000313" key="16">
    <source>
        <dbReference type="Proteomes" id="UP000233762"/>
    </source>
</evidence>
<dbReference type="Proteomes" id="UP000233762">
    <property type="component" value="Unassembled WGS sequence"/>
</dbReference>
<dbReference type="Gene3D" id="1.10.274.100">
    <property type="entry name" value="RNA polymerase Rpb1, domain 3"/>
    <property type="match status" value="1"/>
</dbReference>
<dbReference type="GO" id="GO:0003899">
    <property type="term" value="F:DNA-directed RNA polymerase activity"/>
    <property type="evidence" value="ECO:0007669"/>
    <property type="project" value="UniProtKB-UniRule"/>
</dbReference>
<feature type="binding site" evidence="11">
    <location>
        <position position="895"/>
    </location>
    <ligand>
        <name>Zn(2+)</name>
        <dbReference type="ChEBI" id="CHEBI:29105"/>
        <label>2</label>
    </ligand>
</feature>
<comment type="similarity">
    <text evidence="2 11 12">Belongs to the RNA polymerase beta' chain family.</text>
</comment>
<dbReference type="InterPro" id="IPR007066">
    <property type="entry name" value="RNA_pol_Rpb1_3"/>
</dbReference>
<evidence type="ECO:0000256" key="4">
    <source>
        <dbReference type="ARBA" id="ARBA00022679"/>
    </source>
</evidence>
<dbReference type="HAMAP" id="MF_01322">
    <property type="entry name" value="RNApol_bact_RpoC"/>
    <property type="match status" value="1"/>
</dbReference>
<name>A0A2N3R5Q6_9BIFI</name>
<dbReference type="Pfam" id="PF00623">
    <property type="entry name" value="RNA_pol_Rpb1_2"/>
    <property type="match status" value="2"/>
</dbReference>
<evidence type="ECO:0000256" key="5">
    <source>
        <dbReference type="ARBA" id="ARBA00022695"/>
    </source>
</evidence>
<dbReference type="CDD" id="cd01609">
    <property type="entry name" value="RNAP_beta'_N"/>
    <property type="match status" value="1"/>
</dbReference>
<dbReference type="Pfam" id="PF04983">
    <property type="entry name" value="RNA_pol_Rpb1_3"/>
    <property type="match status" value="1"/>
</dbReference>
<sequence>MLDVNAFDKLKIGLATADDIRGWSYGEVKKPETINYRTLKPEKDGLFGEQIFGPTRDWECACGKYKRVRFKGIVCERCGVEVTRSRVRRERMGHIELAAPVTHIWFFKGVPSRLGYLLGIAPKELEKVIYFASYMVTKVDDEARHQDLPDLQDEFDTEVKNLERRRDNEIEERAKKVEADLAELEAEGEVKQSAKTKLRNGAERDMAAIRQRYDDQIARLGAVFDKFKNLKPGDMENDVDLWREMEDRYGDYFEGSMGAEAIKKRLQDFDLEAAAKELREEIETGTGQRKARALKRLKVVNAFLTTDNKPEAMVLDVIPVIPPDLRPMVQLDGGRFATSDLNDLYRRVINRNNRLKRLIELGAPEIMLNNEKRMLQEAVDSLFDNGRRGRPVTGASNRPLKSLSDMLKGKQGRFRQNLLGKRVDYSGRSVIVVGPSLRMHQCGLPKPMALELFKPFVIKRLVDLNYAQNMKSAKRLVDRGDAEVWGVLEEVISEHPVLLNRAPTLHRLGIQAFEPILVEGKAIHLPPLACAAFNADFDGDQMAVHLPLSAEAQAEARSLMMASDNILKPADGHTVTMPSQDMILGLYYLSTVVDGAKGQGRVFSSLDEAQMALDKHEIDMQAKVLIRLPGDFVLPKDWEPGELTVVDPEPGSPDVVKEARFTDGSVLFATSMGRILFNETLPVDYPFINEQAPKGKLSKIVDDIATRYSTQQVAATLDALKDLGFTRAPWSGVTMAFSDIVAPPERTEIIKGYEDEAAKVNSQYDLGLLTEEERRQELINLWTECTDKVAEAMRENFHDDNNVNIMVQSGARGNWMQIRQIAGMRGLVANPKGEIIPRPVKSNYREGLSVLEYFISQHGARKGLADTALRTAESGYLTRRLVDVSQEVIVREEDCGTKRGLTMKVAERDDAGNLVLVKAADGGPYSRLLAADVVDPADGETVLYHAGDALSMDVLNDLVAHGVEEVKGRSVLTCESKRGVCAKCYGWSLATNKLVDVGEAVGIVAAQSIGEPGTQLTLRSFHSGGVASASDITQGLPRVTELFEARTPKGEAPIAEFAGTIKVEDTERGRQVILTPDDGAEEPITYGVTRRAPMLVKDGEHVEAGTQLIEGSVDPKKILRILGPNAAQQNIVEEVHNVYRSQGVDIHDKHIEVIVHQMLRRITVIDSGDTSLLPGELVDRSRFLEANRAAVAEGGRPAAGRPELMGITKASLATDSWLSAASFQETTRVLTEAALSEKEDDLKGLKENVIIGKLIPAGTGLARYRNAVVEPDKAIRETIYPNFGLGDDALGGDFSDSDLSDVDFSNIDFGDLKLGDDFNPDDFLNDDGGQADLGSDFGDDFNV</sequence>
<comment type="subunit">
    <text evidence="11">The RNAP catalytic core consists of 2 alpha, 1 beta, 1 beta' and 1 omega subunit. When a sigma factor is associated with the core the holoenzyme is formed, which can initiate transcription.</text>
</comment>
<dbReference type="GO" id="GO:0006351">
    <property type="term" value="P:DNA-templated transcription"/>
    <property type="evidence" value="ECO:0007669"/>
    <property type="project" value="UniProtKB-UniRule"/>
</dbReference>
<dbReference type="Gene3D" id="1.10.132.30">
    <property type="match status" value="1"/>
</dbReference>
<dbReference type="GO" id="GO:0003677">
    <property type="term" value="F:DNA binding"/>
    <property type="evidence" value="ECO:0007669"/>
    <property type="project" value="UniProtKB-UniRule"/>
</dbReference>
<evidence type="ECO:0000259" key="14">
    <source>
        <dbReference type="SMART" id="SM00663"/>
    </source>
</evidence>
<feature type="binding site" evidence="11">
    <location>
        <position position="538"/>
    </location>
    <ligand>
        <name>Mg(2+)</name>
        <dbReference type="ChEBI" id="CHEBI:18420"/>
    </ligand>
</feature>
<evidence type="ECO:0000256" key="11">
    <source>
        <dbReference type="HAMAP-Rule" id="MF_01322"/>
    </source>
</evidence>
<protein>
    <recommendedName>
        <fullName evidence="11">DNA-directed RNA polymerase subunit beta'</fullName>
        <shortName evidence="11">RNAP subunit beta'</shortName>
        <ecNumber evidence="11">2.7.7.6</ecNumber>
    </recommendedName>
    <alternativeName>
        <fullName evidence="11">RNA polymerase subunit beta'</fullName>
    </alternativeName>
    <alternativeName>
        <fullName evidence="11">Transcriptase subunit beta'</fullName>
    </alternativeName>
</protein>
<dbReference type="Gene3D" id="2.40.50.100">
    <property type="match status" value="1"/>
</dbReference>
<dbReference type="PANTHER" id="PTHR19376:SF54">
    <property type="entry name" value="DNA-DIRECTED RNA POLYMERASE SUBUNIT BETA"/>
    <property type="match status" value="1"/>
</dbReference>
<feature type="binding site" evidence="11">
    <location>
        <position position="984"/>
    </location>
    <ligand>
        <name>Zn(2+)</name>
        <dbReference type="ChEBI" id="CHEBI:29105"/>
        <label>2</label>
    </ligand>
</feature>
<dbReference type="InterPro" id="IPR007083">
    <property type="entry name" value="RNA_pol_Rpb1_4"/>
</dbReference>
<dbReference type="InterPro" id="IPR000722">
    <property type="entry name" value="RNA_pol_asu"/>
</dbReference>
<comment type="catalytic activity">
    <reaction evidence="10 11 12">
        <text>RNA(n) + a ribonucleoside 5'-triphosphate = RNA(n+1) + diphosphate</text>
        <dbReference type="Rhea" id="RHEA:21248"/>
        <dbReference type="Rhea" id="RHEA-COMP:14527"/>
        <dbReference type="Rhea" id="RHEA-COMP:17342"/>
        <dbReference type="ChEBI" id="CHEBI:33019"/>
        <dbReference type="ChEBI" id="CHEBI:61557"/>
        <dbReference type="ChEBI" id="CHEBI:140395"/>
        <dbReference type="EC" id="2.7.7.6"/>
    </reaction>
</comment>
<gene>
    <name evidence="11" type="primary">rpoC</name>
    <name evidence="15" type="ORF">CQR50_1024</name>
</gene>
<keyword evidence="5 11" id="KW-0548">Nucleotidyltransferase</keyword>
<dbReference type="PANTHER" id="PTHR19376">
    <property type="entry name" value="DNA-DIRECTED RNA POLYMERASE"/>
    <property type="match status" value="1"/>
</dbReference>
<dbReference type="GO" id="GO:0000287">
    <property type="term" value="F:magnesium ion binding"/>
    <property type="evidence" value="ECO:0007669"/>
    <property type="project" value="UniProtKB-UniRule"/>
</dbReference>
<dbReference type="GO" id="GO:0008270">
    <property type="term" value="F:zinc ion binding"/>
    <property type="evidence" value="ECO:0007669"/>
    <property type="project" value="UniProtKB-UniRule"/>
</dbReference>
<dbReference type="InterPro" id="IPR045867">
    <property type="entry name" value="DNA-dir_RpoC_beta_prime"/>
</dbReference>
<dbReference type="InterPro" id="IPR038120">
    <property type="entry name" value="Rpb1_funnel_sf"/>
</dbReference>
<organism evidence="15 16">
    <name type="scientific">Bifidobacterium pseudolongum subsp. globosum</name>
    <dbReference type="NCBI Taxonomy" id="1690"/>
    <lineage>
        <taxon>Bacteria</taxon>
        <taxon>Bacillati</taxon>
        <taxon>Actinomycetota</taxon>
        <taxon>Actinomycetes</taxon>
        <taxon>Bifidobacteriales</taxon>
        <taxon>Bifidobacteriaceae</taxon>
        <taxon>Bifidobacterium</taxon>
    </lineage>
</organism>
<comment type="caution">
    <text evidence="15">The sequence shown here is derived from an EMBL/GenBank/DDBJ whole genome shotgun (WGS) entry which is preliminary data.</text>
</comment>
<comment type="cofactor">
    <cofactor evidence="11">
        <name>Mg(2+)</name>
        <dbReference type="ChEBI" id="CHEBI:18420"/>
    </cofactor>
    <text evidence="11">Binds 1 Mg(2+) ion per subunit.</text>
</comment>
<feature type="domain" description="RNA polymerase N-terminal" evidence="14">
    <location>
        <begin position="311"/>
        <end position="590"/>
    </location>
</feature>
<dbReference type="RefSeq" id="WP_101398840.1">
    <property type="nucleotide sequence ID" value="NZ_PCHH01000002.1"/>
</dbReference>
<keyword evidence="7 11" id="KW-0862">Zinc</keyword>
<comment type="cofactor">
    <cofactor evidence="11">
        <name>Zn(2+)</name>
        <dbReference type="ChEBI" id="CHEBI:29105"/>
    </cofactor>
    <text evidence="11">Binds 2 Zn(2+) ions per subunit.</text>
</comment>
<feature type="binding site" evidence="11">
    <location>
        <position position="981"/>
    </location>
    <ligand>
        <name>Zn(2+)</name>
        <dbReference type="ChEBI" id="CHEBI:29105"/>
        <label>2</label>
    </ligand>
</feature>
<evidence type="ECO:0000256" key="7">
    <source>
        <dbReference type="ARBA" id="ARBA00022833"/>
    </source>
</evidence>
<dbReference type="Pfam" id="PF05000">
    <property type="entry name" value="RNA_pol_Rpb1_4"/>
    <property type="match status" value="1"/>
</dbReference>